<feature type="compositionally biased region" description="Low complexity" evidence="8">
    <location>
        <begin position="31"/>
        <end position="44"/>
    </location>
</feature>
<feature type="compositionally biased region" description="Low complexity" evidence="8">
    <location>
        <begin position="159"/>
        <end position="172"/>
    </location>
</feature>
<dbReference type="Proteomes" id="UP000824782">
    <property type="component" value="Unassembled WGS sequence"/>
</dbReference>
<keyword evidence="3 6" id="KW-0238">DNA-binding</keyword>
<evidence type="ECO:0000256" key="7">
    <source>
        <dbReference type="PROSITE-ProRule" id="PRU00267"/>
    </source>
</evidence>
<evidence type="ECO:0000256" key="1">
    <source>
        <dbReference type="ARBA" id="ARBA00004123"/>
    </source>
</evidence>
<dbReference type="SUPFAM" id="SSF47095">
    <property type="entry name" value="HMG-box"/>
    <property type="match status" value="1"/>
</dbReference>
<evidence type="ECO:0000313" key="11">
    <source>
        <dbReference type="Proteomes" id="UP000824782"/>
    </source>
</evidence>
<dbReference type="GO" id="GO:0001228">
    <property type="term" value="F:DNA-binding transcription activator activity, RNA polymerase II-specific"/>
    <property type="evidence" value="ECO:0007669"/>
    <property type="project" value="TreeGrafter"/>
</dbReference>
<evidence type="ECO:0000259" key="9">
    <source>
        <dbReference type="PROSITE" id="PS50118"/>
    </source>
</evidence>
<evidence type="ECO:0000256" key="3">
    <source>
        <dbReference type="ARBA" id="ARBA00023125"/>
    </source>
</evidence>
<feature type="compositionally biased region" description="Polar residues" evidence="8">
    <location>
        <begin position="1"/>
        <end position="10"/>
    </location>
</feature>
<dbReference type="GO" id="GO:0000122">
    <property type="term" value="P:negative regulation of transcription by RNA polymerase II"/>
    <property type="evidence" value="ECO:0007669"/>
    <property type="project" value="TreeGrafter"/>
</dbReference>
<dbReference type="CDD" id="cd22029">
    <property type="entry name" value="HMG-box_SoxC"/>
    <property type="match status" value="1"/>
</dbReference>
<dbReference type="FunFam" id="1.10.30.10:FF:000007">
    <property type="entry name" value="Transcription factor SOX"/>
    <property type="match status" value="1"/>
</dbReference>
<keyword evidence="11" id="KW-1185">Reference proteome</keyword>
<comment type="caution">
    <text evidence="10">The sequence shown here is derived from an EMBL/GenBank/DDBJ whole genome shotgun (WGS) entry which is preliminary data.</text>
</comment>
<keyword evidence="4 6" id="KW-0804">Transcription</keyword>
<feature type="compositionally biased region" description="Acidic residues" evidence="8">
    <location>
        <begin position="306"/>
        <end position="315"/>
    </location>
</feature>
<feature type="compositionally biased region" description="Low complexity" evidence="8">
    <location>
        <begin position="274"/>
        <end position="305"/>
    </location>
</feature>
<dbReference type="GO" id="GO:0005634">
    <property type="term" value="C:nucleus"/>
    <property type="evidence" value="ECO:0007669"/>
    <property type="project" value="UniProtKB-SubCell"/>
</dbReference>
<dbReference type="AlphaFoldDB" id="A0AAV7BG00"/>
<evidence type="ECO:0000256" key="4">
    <source>
        <dbReference type="ARBA" id="ARBA00023163"/>
    </source>
</evidence>
<evidence type="ECO:0000256" key="2">
    <source>
        <dbReference type="ARBA" id="ARBA00023015"/>
    </source>
</evidence>
<feature type="domain" description="HMG box" evidence="9">
    <location>
        <begin position="59"/>
        <end position="127"/>
    </location>
</feature>
<feature type="region of interest" description="Disordered" evidence="8">
    <location>
        <begin position="219"/>
        <end position="322"/>
    </location>
</feature>
<evidence type="ECO:0000256" key="8">
    <source>
        <dbReference type="SAM" id="MobiDB-lite"/>
    </source>
</evidence>
<feature type="compositionally biased region" description="Polar residues" evidence="8">
    <location>
        <begin position="258"/>
        <end position="267"/>
    </location>
</feature>
<dbReference type="PIRSF" id="PIRSF038098">
    <property type="entry name" value="SOX-12/11/4a"/>
    <property type="match status" value="1"/>
</dbReference>
<name>A0AAV7BG00_ENGPU</name>
<dbReference type="GO" id="GO:0007420">
    <property type="term" value="P:brain development"/>
    <property type="evidence" value="ECO:0007669"/>
    <property type="project" value="TreeGrafter"/>
</dbReference>
<evidence type="ECO:0000256" key="5">
    <source>
        <dbReference type="ARBA" id="ARBA00023242"/>
    </source>
</evidence>
<dbReference type="InterPro" id="IPR050140">
    <property type="entry name" value="SRY-related_HMG-box_TF-like"/>
</dbReference>
<reference evidence="10" key="1">
    <citation type="thesis" date="2020" institute="ProQuest LLC" country="789 East Eisenhower Parkway, Ann Arbor, MI, USA">
        <title>Comparative Genomics and Chromosome Evolution.</title>
        <authorList>
            <person name="Mudd A.B."/>
        </authorList>
    </citation>
    <scope>NUCLEOTIDE SEQUENCE</scope>
    <source>
        <strain evidence="10">237g6f4</strain>
        <tissue evidence="10">Blood</tissue>
    </source>
</reference>
<keyword evidence="5 6" id="KW-0539">Nucleus</keyword>
<dbReference type="InterPro" id="IPR009071">
    <property type="entry name" value="HMG_box_dom"/>
</dbReference>
<evidence type="ECO:0000256" key="6">
    <source>
        <dbReference type="PIRNR" id="PIRNR038098"/>
    </source>
</evidence>
<comment type="subcellular location">
    <subcellularLocation>
        <location evidence="1 6">Nucleus</location>
    </subcellularLocation>
</comment>
<dbReference type="EMBL" id="WNYA01000005">
    <property type="protein sequence ID" value="KAG8571531.1"/>
    <property type="molecule type" value="Genomic_DNA"/>
</dbReference>
<accession>A0AAV7BG00</accession>
<dbReference type="GO" id="GO:0030182">
    <property type="term" value="P:neuron differentiation"/>
    <property type="evidence" value="ECO:0007669"/>
    <property type="project" value="TreeGrafter"/>
</dbReference>
<dbReference type="InterPro" id="IPR036910">
    <property type="entry name" value="HMG_box_dom_sf"/>
</dbReference>
<dbReference type="Gene3D" id="1.10.30.10">
    <property type="entry name" value="High mobility group box domain"/>
    <property type="match status" value="1"/>
</dbReference>
<keyword evidence="2 6" id="KW-0805">Transcription regulation</keyword>
<dbReference type="PANTHER" id="PTHR10270:SF27">
    <property type="entry name" value="TRANSCRIPTION FACTOR SOX-4"/>
    <property type="match status" value="1"/>
</dbReference>
<dbReference type="GO" id="GO:0048593">
    <property type="term" value="P:camera-type eye morphogenesis"/>
    <property type="evidence" value="ECO:0007669"/>
    <property type="project" value="TreeGrafter"/>
</dbReference>
<organism evidence="10 11">
    <name type="scientific">Engystomops pustulosus</name>
    <name type="common">Tungara frog</name>
    <name type="synonym">Physalaemus pustulosus</name>
    <dbReference type="NCBI Taxonomy" id="76066"/>
    <lineage>
        <taxon>Eukaryota</taxon>
        <taxon>Metazoa</taxon>
        <taxon>Chordata</taxon>
        <taxon>Craniata</taxon>
        <taxon>Vertebrata</taxon>
        <taxon>Euteleostomi</taxon>
        <taxon>Amphibia</taxon>
        <taxon>Batrachia</taxon>
        <taxon>Anura</taxon>
        <taxon>Neobatrachia</taxon>
        <taxon>Hyloidea</taxon>
        <taxon>Leptodactylidae</taxon>
        <taxon>Leiuperinae</taxon>
        <taxon>Engystomops</taxon>
    </lineage>
</organism>
<dbReference type="SMART" id="SM00398">
    <property type="entry name" value="HMG"/>
    <property type="match status" value="1"/>
</dbReference>
<feature type="DNA-binding region" description="HMG box" evidence="7">
    <location>
        <begin position="59"/>
        <end position="127"/>
    </location>
</feature>
<proteinExistence type="predicted"/>
<dbReference type="Pfam" id="PF00505">
    <property type="entry name" value="HMG_box"/>
    <property type="match status" value="1"/>
</dbReference>
<gene>
    <name evidence="10" type="ORF">GDO81_011686</name>
</gene>
<evidence type="ECO:0000313" key="10">
    <source>
        <dbReference type="EMBL" id="KAG8571531.1"/>
    </source>
</evidence>
<feature type="region of interest" description="Disordered" evidence="8">
    <location>
        <begin position="128"/>
        <end position="192"/>
    </location>
</feature>
<dbReference type="PANTHER" id="PTHR10270">
    <property type="entry name" value="SOX TRANSCRIPTION FACTOR"/>
    <property type="match status" value="1"/>
</dbReference>
<protein>
    <recommendedName>
        <fullName evidence="6">Transcription factor SOX</fullName>
    </recommendedName>
</protein>
<dbReference type="InterPro" id="IPR017386">
    <property type="entry name" value="SOX-12/11/4"/>
</dbReference>
<dbReference type="GO" id="GO:0000978">
    <property type="term" value="F:RNA polymerase II cis-regulatory region sequence-specific DNA binding"/>
    <property type="evidence" value="ECO:0007669"/>
    <property type="project" value="TreeGrafter"/>
</dbReference>
<feature type="region of interest" description="Disordered" evidence="8">
    <location>
        <begin position="1"/>
        <end position="58"/>
    </location>
</feature>
<sequence>MVQQSSNADNTEALLAGESSESGVGIELDMASSPTPGSTASTGGKADDPSWCKTPSGHIKRPMNAFMVWSQIERRKIMEQSPDMHNAEISKRLGKRWKQLKDSDKIPFIREAERLRLKHMADYPDYKYRPRKKVKSGASKPGEKGCSSPGAGSGGPGSCGSSKPPVKKSSSGGARGCSKPHNKLLLGGKAFSPEQPCMLDHHSLYKSRAASKKPKHRLYIFGAPGSSPMAVPASPTLSCSSGEASDPLSLYDDGAGSMHNSPDSPSEQDGYPRASSPAPSSSHSSSSSAASSPSSASSSSSSASSSDEELEDELLELNPSPGFESMSLGSFSSAALDRDLDFNFEAGSGSHFEFPDYCTPEVSEMISGDWLESSISNLVFTY</sequence>
<dbReference type="PROSITE" id="PS50118">
    <property type="entry name" value="HMG_BOX_2"/>
    <property type="match status" value="1"/>
</dbReference>